<dbReference type="Proteomes" id="UP000815677">
    <property type="component" value="Unassembled WGS sequence"/>
</dbReference>
<evidence type="ECO:0000313" key="2">
    <source>
        <dbReference type="Proteomes" id="UP000815677"/>
    </source>
</evidence>
<organism evidence="1 2">
    <name type="scientific">Mycena chlorophos</name>
    <name type="common">Agaric fungus</name>
    <name type="synonym">Agaricus chlorophos</name>
    <dbReference type="NCBI Taxonomy" id="658473"/>
    <lineage>
        <taxon>Eukaryota</taxon>
        <taxon>Fungi</taxon>
        <taxon>Dikarya</taxon>
        <taxon>Basidiomycota</taxon>
        <taxon>Agaricomycotina</taxon>
        <taxon>Agaricomycetes</taxon>
        <taxon>Agaricomycetidae</taxon>
        <taxon>Agaricales</taxon>
        <taxon>Marasmiineae</taxon>
        <taxon>Mycenaceae</taxon>
        <taxon>Mycena</taxon>
    </lineage>
</organism>
<proteinExistence type="predicted"/>
<protein>
    <recommendedName>
        <fullName evidence="3">F-box domain-containing protein</fullName>
    </recommendedName>
</protein>
<name>A0ABQ0KXY2_MYCCL</name>
<reference evidence="1" key="1">
    <citation type="submission" date="2014-09" db="EMBL/GenBank/DDBJ databases">
        <title>Genome sequence of the luminous mushroom Mycena chlorophos for searching fungal bioluminescence genes.</title>
        <authorList>
            <person name="Tanaka Y."/>
            <person name="Kasuga D."/>
            <person name="Oba Y."/>
            <person name="Hase S."/>
            <person name="Sato K."/>
            <person name="Oba Y."/>
            <person name="Sakakibara Y."/>
        </authorList>
    </citation>
    <scope>NUCLEOTIDE SEQUENCE</scope>
</reference>
<evidence type="ECO:0000313" key="1">
    <source>
        <dbReference type="EMBL" id="GAT43763.1"/>
    </source>
</evidence>
<sequence length="327" mass="36834">MSTIDEADSRFTRWRALQDELEAIETALLSTPDPYQEVLEFSRGTVLDSMPELWGKILLTFGNEHAVLEKTCEIYSTWLRFAEPTATISLQATCSRPLAHTLFDEERTLPTGRAHHPPARVAFRETLDLNLPTEPFLPLFSADPAISPFSQLEQVTLRGLLLWGDFNGTRTLQWPGDISTFCECPNLRAIEFKIDLPVIDDVIARVGVEPVEEGYTGLVNREADGESEEPTAPLLLPWRTLRSLRLSQTPRPLDFWYEALAQCRHLEIMLSWLRVPALNTTLVLQAHFTVAAALDLPSRSEKFSLLTFILTCHISTCDAYSSPHSPS</sequence>
<dbReference type="EMBL" id="DF839249">
    <property type="protein sequence ID" value="GAT43763.1"/>
    <property type="molecule type" value="Genomic_DNA"/>
</dbReference>
<gene>
    <name evidence="1" type="ORF">MCHLO_01431</name>
</gene>
<evidence type="ECO:0008006" key="3">
    <source>
        <dbReference type="Google" id="ProtNLM"/>
    </source>
</evidence>
<keyword evidence="2" id="KW-1185">Reference proteome</keyword>
<accession>A0ABQ0KXY2</accession>